<feature type="region of interest" description="Disordered" evidence="12">
    <location>
        <begin position="713"/>
        <end position="755"/>
    </location>
</feature>
<evidence type="ECO:0000256" key="9">
    <source>
        <dbReference type="ARBA" id="ARBA00023242"/>
    </source>
</evidence>
<dbReference type="OrthoDB" id="424012at2759"/>
<comment type="catalytic activity">
    <reaction evidence="10 11">
        <text>N(6)-acetyl-L-lysyl-[histone] + H2O = L-lysyl-[histone] + acetate</text>
        <dbReference type="Rhea" id="RHEA:58196"/>
        <dbReference type="Rhea" id="RHEA-COMP:9845"/>
        <dbReference type="Rhea" id="RHEA-COMP:11338"/>
        <dbReference type="ChEBI" id="CHEBI:15377"/>
        <dbReference type="ChEBI" id="CHEBI:29969"/>
        <dbReference type="ChEBI" id="CHEBI:30089"/>
        <dbReference type="ChEBI" id="CHEBI:61930"/>
        <dbReference type="EC" id="3.5.1.98"/>
    </reaction>
</comment>
<name>A0A218YUZ8_9HELO</name>
<evidence type="ECO:0000256" key="11">
    <source>
        <dbReference type="PIRNR" id="PIRNR037919"/>
    </source>
</evidence>
<comment type="function">
    <text evidence="11">Responsible for the deacetylation of lysine residues on the N-terminal part of the core histones (H2A, H2B, H3 and H4). Histone deacetylation gives a tag for epigenetic repression and plays an important role in transcriptional regulation, cell cycle progression and developmental events.</text>
</comment>
<dbReference type="AlphaFoldDB" id="A0A218YUZ8"/>
<dbReference type="EMBL" id="MZNU01000384">
    <property type="protein sequence ID" value="OWO98688.1"/>
    <property type="molecule type" value="Genomic_DNA"/>
</dbReference>
<feature type="compositionally biased region" description="Polar residues" evidence="12">
    <location>
        <begin position="1"/>
        <end position="14"/>
    </location>
</feature>
<evidence type="ECO:0000256" key="5">
    <source>
        <dbReference type="ARBA" id="ARBA00022801"/>
    </source>
</evidence>
<evidence type="ECO:0000256" key="2">
    <source>
        <dbReference type="ARBA" id="ARBA00007738"/>
    </source>
</evidence>
<dbReference type="InterPro" id="IPR017321">
    <property type="entry name" value="Hist_deAcase_II_yeast"/>
</dbReference>
<dbReference type="Pfam" id="PF00850">
    <property type="entry name" value="Hist_deacetyl"/>
    <property type="match status" value="1"/>
</dbReference>
<evidence type="ECO:0000259" key="14">
    <source>
        <dbReference type="Pfam" id="PF09757"/>
    </source>
</evidence>
<feature type="compositionally biased region" description="Acidic residues" evidence="12">
    <location>
        <begin position="715"/>
        <end position="725"/>
    </location>
</feature>
<dbReference type="SUPFAM" id="SSF52768">
    <property type="entry name" value="Arginase/deacetylase"/>
    <property type="match status" value="1"/>
</dbReference>
<dbReference type="InterPro" id="IPR023696">
    <property type="entry name" value="Ureohydrolase_dom_sf"/>
</dbReference>
<keyword evidence="4 11" id="KW-0678">Repressor</keyword>
<evidence type="ECO:0000256" key="3">
    <source>
        <dbReference type="ARBA" id="ARBA00012111"/>
    </source>
</evidence>
<keyword evidence="6 11" id="KW-0156">Chromatin regulator</keyword>
<dbReference type="GO" id="GO:0040029">
    <property type="term" value="P:epigenetic regulation of gene expression"/>
    <property type="evidence" value="ECO:0007669"/>
    <property type="project" value="TreeGrafter"/>
</dbReference>
<proteinExistence type="inferred from homology"/>
<gene>
    <name evidence="15" type="ORF">B2J93_5845</name>
</gene>
<dbReference type="Gene3D" id="3.40.800.20">
    <property type="entry name" value="Histone deacetylase domain"/>
    <property type="match status" value="1"/>
</dbReference>
<evidence type="ECO:0000256" key="1">
    <source>
        <dbReference type="ARBA" id="ARBA00004123"/>
    </source>
</evidence>
<dbReference type="PANTHER" id="PTHR10625:SF5">
    <property type="entry name" value="HISTONE DEACETYLASE"/>
    <property type="match status" value="1"/>
</dbReference>
<dbReference type="Proteomes" id="UP000242519">
    <property type="component" value="Unassembled WGS sequence"/>
</dbReference>
<keyword evidence="16" id="KW-1185">Reference proteome</keyword>
<comment type="subcellular location">
    <subcellularLocation>
        <location evidence="1 11">Nucleus</location>
    </subcellularLocation>
</comment>
<sequence>MDTSVDANEQSQAVGNGFMDPRVLYQTEDRNPLDLTRAEPHDEPPSSAPDTKLVVRRANLATGCCYDDRMKLHANADFSANPHHPEDPRRIEAIMTEFKDNGLVCTGTTLEQEATWKKSPNQYMWRIPARQATREEICTAHAAGHFEWVKSLGDKTSMELRHMTEEFDNGRKSLYVGNLTYDAALVSAGGAIETCKNVVEGKVKNAIAVIRPPGHHAEHNESMGFCIFNNVPIAANVCMRDYPEKCRKVLILDWDVHHGNGIQNMFYENPNVLYMSLHVYKNGEFYPGPPEDDEMPDGGLDMCGAGVGLGRNVNIGWAEQGVGDGEYMAAFQRIVMPIAQEFDPDLVIISAGFDAAAGDELGGCWVSPPCYAHMTHMLMSLADGKVAVCLEGGYNLRAISVSALAVARTLMGEPPERMTIPPLNKVAAHTLDNVKRIQSAYWECMRPGVVPLAALKDVGTSRLSDVIRTAQKHDLAEQHDMIPLYVQRTKLSRAFENQVLVTPELNRAKKILLIIHDPEPDPHDNTVYAHNTFVADGLLAYIKWAIEHGFGVVDINIPQHISSETDADPYAPKPTESIVAQQTRELLCYLWDNYIELNPSASLSLMGVDAKDRIAGILCFVASSLRPVKSETDPNLSRWYRDHSLIYVSPDHACWVDEESSKKVRKQRFGNVVMAEIKLSRGEVDGGGLGKMLRRHQDDSTSFLTRSVRQWEQDHAEEDETDEEALAAGSDTAMDDVVPATALEAPPGARRPIGT</sequence>
<keyword evidence="9 11" id="KW-0539">Nucleus</keyword>
<evidence type="ECO:0000256" key="8">
    <source>
        <dbReference type="ARBA" id="ARBA00023163"/>
    </source>
</evidence>
<keyword evidence="7 11" id="KW-0805">Transcription regulation</keyword>
<dbReference type="InterPro" id="IPR037138">
    <property type="entry name" value="His_deacetylse_dom_sf"/>
</dbReference>
<evidence type="ECO:0000256" key="10">
    <source>
        <dbReference type="ARBA" id="ARBA00048287"/>
    </source>
</evidence>
<evidence type="ECO:0000259" key="13">
    <source>
        <dbReference type="Pfam" id="PF00850"/>
    </source>
</evidence>
<evidence type="ECO:0000256" key="4">
    <source>
        <dbReference type="ARBA" id="ARBA00022491"/>
    </source>
</evidence>
<dbReference type="InParanoid" id="A0A218YUZ8"/>
<dbReference type="PANTHER" id="PTHR10625">
    <property type="entry name" value="HISTONE DEACETYLASE HDAC1-RELATED"/>
    <property type="match status" value="1"/>
</dbReference>
<evidence type="ECO:0000256" key="12">
    <source>
        <dbReference type="SAM" id="MobiDB-lite"/>
    </source>
</evidence>
<dbReference type="Pfam" id="PF09757">
    <property type="entry name" value="Arb2-like"/>
    <property type="match status" value="1"/>
</dbReference>
<dbReference type="InterPro" id="IPR019154">
    <property type="entry name" value="Arb2-like_domain"/>
</dbReference>
<reference evidence="15 16" key="1">
    <citation type="submission" date="2017-04" db="EMBL/GenBank/DDBJ databases">
        <title>Draft genome sequence of Marssonina coronaria NL1: causal agent of apple blotch.</title>
        <authorList>
            <person name="Cheng Q."/>
        </authorList>
    </citation>
    <scope>NUCLEOTIDE SEQUENCE [LARGE SCALE GENOMIC DNA]</scope>
    <source>
        <strain evidence="15 16">NL1</strain>
    </source>
</reference>
<evidence type="ECO:0000313" key="16">
    <source>
        <dbReference type="Proteomes" id="UP000242519"/>
    </source>
</evidence>
<evidence type="ECO:0000256" key="7">
    <source>
        <dbReference type="ARBA" id="ARBA00023015"/>
    </source>
</evidence>
<dbReference type="InterPro" id="IPR023801">
    <property type="entry name" value="His_deacetylse_dom"/>
</dbReference>
<dbReference type="FunFam" id="3.40.800.20:FF:000005">
    <property type="entry name" value="histone deacetylase 6"/>
    <property type="match status" value="1"/>
</dbReference>
<feature type="domain" description="Arb2-like" evidence="14">
    <location>
        <begin position="462"/>
        <end position="711"/>
    </location>
</feature>
<keyword evidence="5 11" id="KW-0378">Hydrolase</keyword>
<evidence type="ECO:0000313" key="15">
    <source>
        <dbReference type="EMBL" id="OWO98688.1"/>
    </source>
</evidence>
<accession>A0A218YUZ8</accession>
<dbReference type="PIRSF" id="PIRSF037919">
    <property type="entry name" value="HDAC_II_yeast"/>
    <property type="match status" value="1"/>
</dbReference>
<dbReference type="InterPro" id="IPR000286">
    <property type="entry name" value="HDACs"/>
</dbReference>
<dbReference type="PRINTS" id="PR01270">
    <property type="entry name" value="HDASUPER"/>
</dbReference>
<dbReference type="GO" id="GO:0000118">
    <property type="term" value="C:histone deacetylase complex"/>
    <property type="evidence" value="ECO:0007669"/>
    <property type="project" value="TreeGrafter"/>
</dbReference>
<dbReference type="GO" id="GO:0031078">
    <property type="term" value="F:histone H3K14 deacetylase activity, hydrolytic mechanism"/>
    <property type="evidence" value="ECO:0007669"/>
    <property type="project" value="UniProtKB-UniRule"/>
</dbReference>
<feature type="compositionally biased region" description="Basic and acidic residues" evidence="12">
    <location>
        <begin position="27"/>
        <end position="44"/>
    </location>
</feature>
<comment type="similarity">
    <text evidence="2 11">Belongs to the histone deacetylase family. HD type 2 subfamily.</text>
</comment>
<evidence type="ECO:0000256" key="6">
    <source>
        <dbReference type="ARBA" id="ARBA00022853"/>
    </source>
</evidence>
<protein>
    <recommendedName>
        <fullName evidence="3 11">Histone deacetylase</fullName>
        <ecNumber evidence="3 11">3.5.1.98</ecNumber>
    </recommendedName>
</protein>
<dbReference type="EC" id="3.5.1.98" evidence="3 11"/>
<keyword evidence="8 11" id="KW-0804">Transcription</keyword>
<dbReference type="STRING" id="503106.A0A218YUZ8"/>
<feature type="domain" description="Histone deacetylase" evidence="13">
    <location>
        <begin position="84"/>
        <end position="409"/>
    </location>
</feature>
<comment type="caution">
    <text evidence="15">The sequence shown here is derived from an EMBL/GenBank/DDBJ whole genome shotgun (WGS) entry which is preliminary data.</text>
</comment>
<dbReference type="FunCoup" id="A0A218YUZ8">
    <property type="interactions" value="154"/>
</dbReference>
<organism evidence="15 16">
    <name type="scientific">Diplocarpon coronariae</name>
    <dbReference type="NCBI Taxonomy" id="2795749"/>
    <lineage>
        <taxon>Eukaryota</taxon>
        <taxon>Fungi</taxon>
        <taxon>Dikarya</taxon>
        <taxon>Ascomycota</taxon>
        <taxon>Pezizomycotina</taxon>
        <taxon>Leotiomycetes</taxon>
        <taxon>Helotiales</taxon>
        <taxon>Drepanopezizaceae</taxon>
        <taxon>Diplocarpon</taxon>
    </lineage>
</organism>
<feature type="region of interest" description="Disordered" evidence="12">
    <location>
        <begin position="1"/>
        <end position="50"/>
    </location>
</feature>